<organism evidence="2 3">
    <name type="scientific">Musa acuminata subsp. malaccensis</name>
    <name type="common">Wild banana</name>
    <name type="synonym">Musa malaccensis</name>
    <dbReference type="NCBI Taxonomy" id="214687"/>
    <lineage>
        <taxon>Eukaryota</taxon>
        <taxon>Viridiplantae</taxon>
        <taxon>Streptophyta</taxon>
        <taxon>Embryophyta</taxon>
        <taxon>Tracheophyta</taxon>
        <taxon>Spermatophyta</taxon>
        <taxon>Magnoliopsida</taxon>
        <taxon>Liliopsida</taxon>
        <taxon>Zingiberales</taxon>
        <taxon>Musaceae</taxon>
        <taxon>Musa</taxon>
    </lineage>
</organism>
<evidence type="ECO:0000313" key="3">
    <source>
        <dbReference type="Proteomes" id="UP000012960"/>
    </source>
</evidence>
<keyword evidence="3" id="KW-1185">Reference proteome</keyword>
<reference evidence="2" key="1">
    <citation type="submission" date="2021-05" db="UniProtKB">
        <authorList>
            <consortium name="EnsemblPlants"/>
        </authorList>
    </citation>
    <scope>IDENTIFICATION</scope>
    <source>
        <strain evidence="2">subsp. malaccensis</strain>
    </source>
</reference>
<evidence type="ECO:0000313" key="2">
    <source>
        <dbReference type="EnsemblPlants" id="Ma06_p06400.1"/>
    </source>
</evidence>
<dbReference type="Gramene" id="Ma06_t06400.1">
    <property type="protein sequence ID" value="Ma06_p06400.1"/>
    <property type="gene ID" value="Ma06_g06400"/>
</dbReference>
<dbReference type="AlphaFoldDB" id="A0A804JDB0"/>
<sequence>ELSSSHPPLDKKFLHSFGILMLHQVFNLLAMFLCLPMLLLINSLENLDERSKLY</sequence>
<dbReference type="InParanoid" id="A0A804JDB0"/>
<protein>
    <submittedName>
        <fullName evidence="2">Uncharacterized protein</fullName>
    </submittedName>
</protein>
<proteinExistence type="predicted"/>
<name>A0A804JDB0_MUSAM</name>
<evidence type="ECO:0000256" key="1">
    <source>
        <dbReference type="SAM" id="Phobius"/>
    </source>
</evidence>
<dbReference type="EnsemblPlants" id="Ma06_t06400.1">
    <property type="protein sequence ID" value="Ma06_p06400.1"/>
    <property type="gene ID" value="Ma06_g06400"/>
</dbReference>
<accession>A0A804JDB0</accession>
<keyword evidence="1" id="KW-0472">Membrane</keyword>
<dbReference type="Proteomes" id="UP000012960">
    <property type="component" value="Unplaced"/>
</dbReference>
<keyword evidence="1" id="KW-0812">Transmembrane</keyword>
<feature type="transmembrane region" description="Helical" evidence="1">
    <location>
        <begin position="20"/>
        <end position="41"/>
    </location>
</feature>
<keyword evidence="1" id="KW-1133">Transmembrane helix</keyword>